<evidence type="ECO:0000313" key="2">
    <source>
        <dbReference type="EMBL" id="ABG10065.1"/>
    </source>
</evidence>
<proteinExistence type="inferred from homology"/>
<protein>
    <recommendedName>
        <fullName evidence="1">UPF0311 protein Mmcs_3960</fullName>
    </recommendedName>
</protein>
<dbReference type="Pfam" id="PF11578">
    <property type="entry name" value="DUF3237"/>
    <property type="match status" value="1"/>
</dbReference>
<comment type="similarity">
    <text evidence="1">Belongs to the UPF0311 family.</text>
</comment>
<name>A0A5Q5BNP7_MYCSS</name>
<accession>A0A5Q5BNP7</accession>
<dbReference type="EMBL" id="CP000384">
    <property type="protein sequence ID" value="ABG10065.1"/>
    <property type="molecule type" value="Genomic_DNA"/>
</dbReference>
<reference evidence="2" key="1">
    <citation type="submission" date="2006-06" db="EMBL/GenBank/DDBJ databases">
        <title>Complete sequence of chromosome of Mycobacterium sp. MCS.</title>
        <authorList>
            <consortium name="US DOE Joint Genome Institute"/>
            <person name="Copeland A."/>
            <person name="Lucas S."/>
            <person name="Lapidus A."/>
            <person name="Barry K."/>
            <person name="Detter J.C."/>
            <person name="Glavina del Rio T."/>
            <person name="Hammon N."/>
            <person name="Israni S."/>
            <person name="Dalin E."/>
            <person name="Tice H."/>
            <person name="Pitluck S."/>
            <person name="Martinez M."/>
            <person name="Schmutz J."/>
            <person name="Larimer F."/>
            <person name="Land M."/>
            <person name="Hauser L."/>
            <person name="Kyrpides N."/>
            <person name="Kim E."/>
            <person name="Miller C.D."/>
            <person name="Hughes J.E."/>
            <person name="Anderson A.J."/>
            <person name="Sims R.C."/>
            <person name="Richardson P."/>
        </authorList>
    </citation>
    <scope>NUCLEOTIDE SEQUENCE [LARGE SCALE GENOMIC DNA]</scope>
    <source>
        <strain evidence="2">MCS</strain>
    </source>
</reference>
<dbReference type="PANTHER" id="PTHR37315:SF1">
    <property type="entry name" value="UPF0311 PROTEIN BLR7842"/>
    <property type="match status" value="1"/>
</dbReference>
<dbReference type="KEGG" id="mmc:Mmcs_3960"/>
<dbReference type="PANTHER" id="PTHR37315">
    <property type="entry name" value="UPF0311 PROTEIN BLR7842"/>
    <property type="match status" value="1"/>
</dbReference>
<gene>
    <name evidence="2" type="ordered locus">Mmcs_3960</name>
</gene>
<sequence length="160" mass="17547">MAAAPLVAIDAEPALEHLLDIRIAFSAVEIFQTPVGTRLTYVIADGRCEGPRISADVLPGGGDWVVIGTDGVARLDVRATLRTDDGARIHLTNTGRVSMSDAATQRFSAGEMLRHDEIYARSSPLFDTDDDRYRWLTALHTVAINEVSLRAVHYRVFAVR</sequence>
<dbReference type="HAMAP" id="MF_00775">
    <property type="entry name" value="UPF0311"/>
    <property type="match status" value="1"/>
</dbReference>
<dbReference type="InterPro" id="IPR020915">
    <property type="entry name" value="UPF0311"/>
</dbReference>
<dbReference type="Gene3D" id="2.40.160.20">
    <property type="match status" value="1"/>
</dbReference>
<dbReference type="AlphaFoldDB" id="A0A5Q5BNP7"/>
<evidence type="ECO:0000256" key="1">
    <source>
        <dbReference type="HAMAP-Rule" id="MF_00775"/>
    </source>
</evidence>
<organism evidence="2">
    <name type="scientific">Mycobacterium sp. (strain MCS)</name>
    <dbReference type="NCBI Taxonomy" id="164756"/>
    <lineage>
        <taxon>Bacteria</taxon>
        <taxon>Bacillati</taxon>
        <taxon>Actinomycetota</taxon>
        <taxon>Actinomycetes</taxon>
        <taxon>Mycobacteriales</taxon>
        <taxon>Mycobacteriaceae</taxon>
        <taxon>Mycobacterium</taxon>
    </lineage>
</organism>